<evidence type="ECO:0000313" key="5">
    <source>
        <dbReference type="EMBL" id="KZV93491.1"/>
    </source>
</evidence>
<dbReference type="InParanoid" id="A0A165IJI3"/>
<keyword evidence="2" id="KW-0053">Apoptosis</keyword>
<dbReference type="AlphaFoldDB" id="A0A165IJI3"/>
<reference evidence="5 6" key="1">
    <citation type="journal article" date="2016" name="Mol. Biol. Evol.">
        <title>Comparative Genomics of Early-Diverging Mushroom-Forming Fungi Provides Insights into the Origins of Lignocellulose Decay Capabilities.</title>
        <authorList>
            <person name="Nagy L.G."/>
            <person name="Riley R."/>
            <person name="Tritt A."/>
            <person name="Adam C."/>
            <person name="Daum C."/>
            <person name="Floudas D."/>
            <person name="Sun H."/>
            <person name="Yadav J.S."/>
            <person name="Pangilinan J."/>
            <person name="Larsson K.H."/>
            <person name="Matsuura K."/>
            <person name="Barry K."/>
            <person name="Labutti K."/>
            <person name="Kuo R."/>
            <person name="Ohm R.A."/>
            <person name="Bhattacharya S.S."/>
            <person name="Shirouzu T."/>
            <person name="Yoshinaga Y."/>
            <person name="Martin F.M."/>
            <person name="Grigoriev I.V."/>
            <person name="Hibbett D.S."/>
        </authorList>
    </citation>
    <scope>NUCLEOTIDE SEQUENCE [LARGE SCALE GENOMIC DNA]</scope>
    <source>
        <strain evidence="5 6">HHB12029</strain>
    </source>
</reference>
<dbReference type="InterPro" id="IPR029030">
    <property type="entry name" value="Caspase-like_dom_sf"/>
</dbReference>
<evidence type="ECO:0000259" key="4">
    <source>
        <dbReference type="Pfam" id="PF00656"/>
    </source>
</evidence>
<evidence type="ECO:0000256" key="1">
    <source>
        <dbReference type="ARBA" id="ARBA00009005"/>
    </source>
</evidence>
<dbReference type="EMBL" id="KV425989">
    <property type="protein sequence ID" value="KZV93491.1"/>
    <property type="molecule type" value="Genomic_DNA"/>
</dbReference>
<feature type="domain" description="Peptidase C14 caspase" evidence="4">
    <location>
        <begin position="58"/>
        <end position="294"/>
    </location>
</feature>
<evidence type="ECO:0000313" key="6">
    <source>
        <dbReference type="Proteomes" id="UP000077266"/>
    </source>
</evidence>
<organism evidence="5 6">
    <name type="scientific">Exidia glandulosa HHB12029</name>
    <dbReference type="NCBI Taxonomy" id="1314781"/>
    <lineage>
        <taxon>Eukaryota</taxon>
        <taxon>Fungi</taxon>
        <taxon>Dikarya</taxon>
        <taxon>Basidiomycota</taxon>
        <taxon>Agaricomycotina</taxon>
        <taxon>Agaricomycetes</taxon>
        <taxon>Auriculariales</taxon>
        <taxon>Exidiaceae</taxon>
        <taxon>Exidia</taxon>
    </lineage>
</organism>
<dbReference type="Gene3D" id="3.40.50.1460">
    <property type="match status" value="1"/>
</dbReference>
<dbReference type="SUPFAM" id="SSF52129">
    <property type="entry name" value="Caspase-like"/>
    <property type="match status" value="1"/>
</dbReference>
<keyword evidence="3" id="KW-0645">Protease</keyword>
<dbReference type="GO" id="GO:0005737">
    <property type="term" value="C:cytoplasm"/>
    <property type="evidence" value="ECO:0007669"/>
    <property type="project" value="TreeGrafter"/>
</dbReference>
<dbReference type="OrthoDB" id="3223806at2759"/>
<protein>
    <recommendedName>
        <fullName evidence="4">Peptidase C14 caspase domain-containing protein</fullName>
    </recommendedName>
</protein>
<accession>A0A165IJI3</accession>
<dbReference type="Proteomes" id="UP000077266">
    <property type="component" value="Unassembled WGS sequence"/>
</dbReference>
<dbReference type="PANTHER" id="PTHR48104:SF30">
    <property type="entry name" value="METACASPASE-1"/>
    <property type="match status" value="1"/>
</dbReference>
<comment type="similarity">
    <text evidence="1">Belongs to the peptidase C14B family.</text>
</comment>
<dbReference type="PANTHER" id="PTHR48104">
    <property type="entry name" value="METACASPASE-4"/>
    <property type="match status" value="1"/>
</dbReference>
<keyword evidence="6" id="KW-1185">Reference proteome</keyword>
<evidence type="ECO:0000256" key="3">
    <source>
        <dbReference type="ARBA" id="ARBA00022807"/>
    </source>
</evidence>
<evidence type="ECO:0000256" key="2">
    <source>
        <dbReference type="ARBA" id="ARBA00022703"/>
    </source>
</evidence>
<keyword evidence="3" id="KW-0378">Hydrolase</keyword>
<name>A0A165IJI3_EXIGL</name>
<keyword evidence="3" id="KW-0788">Thiol protease</keyword>
<dbReference type="Pfam" id="PF00656">
    <property type="entry name" value="Peptidase_C14"/>
    <property type="match status" value="1"/>
</dbReference>
<gene>
    <name evidence="5" type="ORF">EXIGLDRAFT_43125</name>
</gene>
<dbReference type="InterPro" id="IPR050452">
    <property type="entry name" value="Metacaspase"/>
</dbReference>
<dbReference type="GO" id="GO:0006915">
    <property type="term" value="P:apoptotic process"/>
    <property type="evidence" value="ECO:0007669"/>
    <property type="project" value="UniProtKB-KW"/>
</dbReference>
<dbReference type="GO" id="GO:0004197">
    <property type="term" value="F:cysteine-type endopeptidase activity"/>
    <property type="evidence" value="ECO:0007669"/>
    <property type="project" value="InterPro"/>
</dbReference>
<dbReference type="GO" id="GO:0006508">
    <property type="term" value="P:proteolysis"/>
    <property type="evidence" value="ECO:0007669"/>
    <property type="project" value="InterPro"/>
</dbReference>
<proteinExistence type="inferred from homology"/>
<dbReference type="InterPro" id="IPR011600">
    <property type="entry name" value="Pept_C14_caspase"/>
</dbReference>
<sequence>MIRVLPLAWDDVRVATVAEALLHVQQHVSLQPTQDTPQTAIAQPEVVPTSPDVRPRLFALIIGINVYEHAGSGFHNLKGAVADADDMYEFLTSTLAVDPSHIRNLRDHQATRDGIIDAFAALASNDRIQRGDAIVIYYAGHGSQTAAPSGWETGGRDARVEMLIPHNFLPATTPDQKQQGILDITLSTLLTKLAEQKGDNITVILDSCHSGSSTRDPLEMDVLSRGITLPDNYTILPSLEDEGYRHAKVASGHESSGLASHVLLAACSQMESAQECNGRGFFTQALLTLLRDENVRNVTYRAAIEQLPDLPRQHPQCEGKNSARALFDGKAPGRSWVLYPIKVTDTAGQNKTITLGGGQVHGITEGAEFDVFATRDFNAQPLCRVIATVTHACSAELAPVPGSVEEDIPQPAWALQATVGKRADLVVALSPARAFLHVLKIAAEMDQRPNKRTIRFVEPDVTHELELQISDDRVVFIVADKLSTDAGLSQLPDTVSVNDAPAIYAVIEAAADFFFHLRRSNPAAPLAQKVILEAFELQDRYDAKQGAFSVTPSSTNLIEGGLIQLEITEEEPMYGFKLVSGWSRDLYVWVFMFDVSDLGVETLYKPNLSKTHPDPSLPARGSLTLGYGSGGIEPRVFFLSEGTNVDVAYLKVYVTSEPVDLSHIAQKSPFEPGLKRKMKEKKVAQLPVWDTILVAVVQKAAH</sequence>